<dbReference type="GO" id="GO:0003723">
    <property type="term" value="F:RNA binding"/>
    <property type="evidence" value="ECO:0007669"/>
    <property type="project" value="UniProtKB-UniRule"/>
</dbReference>
<dbReference type="EMBL" id="FOIW01000001">
    <property type="protein sequence ID" value="SEV88481.1"/>
    <property type="molecule type" value="Genomic_DNA"/>
</dbReference>
<organism evidence="17 18">
    <name type="scientific">Thermococcus thioreducens</name>
    <dbReference type="NCBI Taxonomy" id="277988"/>
    <lineage>
        <taxon>Archaea</taxon>
        <taxon>Methanobacteriati</taxon>
        <taxon>Methanobacteriota</taxon>
        <taxon>Thermococci</taxon>
        <taxon>Thermococcales</taxon>
        <taxon>Thermococcaceae</taxon>
        <taxon>Thermococcus</taxon>
    </lineage>
</organism>
<proteinExistence type="inferred from homology"/>
<dbReference type="InterPro" id="IPR012337">
    <property type="entry name" value="RNaseH-like_sf"/>
</dbReference>
<dbReference type="InterPro" id="IPR020787">
    <property type="entry name" value="RNase_HII_arc"/>
</dbReference>
<feature type="binding site" evidence="13 14">
    <location>
        <position position="107"/>
    </location>
    <ligand>
        <name>a divalent metal cation</name>
        <dbReference type="ChEBI" id="CHEBI:60240"/>
    </ligand>
</feature>
<sequence>MGRKLAGIDEAGRGPVIGPMVIAAVVVDEKNVPKLEELGVKDSKKLTPKRRERLFDEIIKFLDDYVILELWPEEIDSRAGTLNEFEVENFVKALNSLKVKPDVIYIDAADVKEKRFGEEIRAKLNFEAEIIAEHKADDKFVPVSAASIIAKVTRDRAIEKLKGEYGEIGSGYPSDPRTRAFLENYYREHGEFPPIVRRSWKTLRKIEGRLRTELEVRKPKKKGQVSLEEFLKGQP</sequence>
<feature type="binding site" evidence="13 14">
    <location>
        <position position="10"/>
    </location>
    <ligand>
        <name>a divalent metal cation</name>
        <dbReference type="ChEBI" id="CHEBI:60240"/>
    </ligand>
</feature>
<keyword evidence="9 13" id="KW-0540">Nuclease</keyword>
<dbReference type="NCBIfam" id="TIGR00729">
    <property type="entry name" value="ribonuclease HII"/>
    <property type="match status" value="1"/>
</dbReference>
<name>A0A1I0MLM8_9EURY</name>
<dbReference type="GO" id="GO:0043137">
    <property type="term" value="P:DNA replication, removal of RNA primer"/>
    <property type="evidence" value="ECO:0007669"/>
    <property type="project" value="TreeGrafter"/>
</dbReference>
<dbReference type="PANTHER" id="PTHR10954">
    <property type="entry name" value="RIBONUCLEASE H2 SUBUNIT A"/>
    <property type="match status" value="1"/>
</dbReference>
<evidence type="ECO:0000256" key="3">
    <source>
        <dbReference type="ARBA" id="ARBA00004065"/>
    </source>
</evidence>
<dbReference type="InterPro" id="IPR036397">
    <property type="entry name" value="RNaseH_sf"/>
</dbReference>
<comment type="cofactor">
    <cofactor evidence="2">
        <name>Mg(2+)</name>
        <dbReference type="ChEBI" id="CHEBI:18420"/>
    </cofactor>
</comment>
<dbReference type="InterPro" id="IPR001352">
    <property type="entry name" value="RNase_HII/HIII"/>
</dbReference>
<comment type="similarity">
    <text evidence="5 13 15">Belongs to the RNase HII family.</text>
</comment>
<dbReference type="HAMAP" id="MF_00052_A">
    <property type="entry name" value="RNase_HII_A"/>
    <property type="match status" value="1"/>
</dbReference>
<comment type="function">
    <text evidence="3 13 15">Endonuclease that specifically degrades the RNA of RNA-DNA hybrids.</text>
</comment>
<keyword evidence="10 13" id="KW-0479">Metal-binding</keyword>
<evidence type="ECO:0000256" key="9">
    <source>
        <dbReference type="ARBA" id="ARBA00022722"/>
    </source>
</evidence>
<dbReference type="Pfam" id="PF01351">
    <property type="entry name" value="RNase_HII"/>
    <property type="match status" value="1"/>
</dbReference>
<dbReference type="FunFam" id="1.10.10.460:FF:000001">
    <property type="entry name" value="Ribonuclease"/>
    <property type="match status" value="1"/>
</dbReference>
<evidence type="ECO:0000256" key="10">
    <source>
        <dbReference type="ARBA" id="ARBA00022723"/>
    </source>
</evidence>
<dbReference type="InterPro" id="IPR024567">
    <property type="entry name" value="RNase_HII/HIII_dom"/>
</dbReference>
<dbReference type="GO" id="GO:0006298">
    <property type="term" value="P:mismatch repair"/>
    <property type="evidence" value="ECO:0007669"/>
    <property type="project" value="TreeGrafter"/>
</dbReference>
<gene>
    <name evidence="13" type="primary">rnhB</name>
    <name evidence="17" type="ORF">SAMN05216170_0633</name>
</gene>
<dbReference type="GO" id="GO:0005737">
    <property type="term" value="C:cytoplasm"/>
    <property type="evidence" value="ECO:0007669"/>
    <property type="project" value="UniProtKB-SubCell"/>
</dbReference>
<keyword evidence="11 13" id="KW-0255">Endonuclease</keyword>
<protein>
    <recommendedName>
        <fullName evidence="7 13">Ribonuclease HII</fullName>
        <shortName evidence="13">RNase HII</shortName>
        <ecNumber evidence="6 13">3.1.26.4</ecNumber>
    </recommendedName>
</protein>
<evidence type="ECO:0000256" key="7">
    <source>
        <dbReference type="ARBA" id="ARBA00019179"/>
    </source>
</evidence>
<dbReference type="Gene3D" id="1.10.10.460">
    <property type="entry name" value="Ribonuclease hii. Domain 2"/>
    <property type="match status" value="1"/>
</dbReference>
<evidence type="ECO:0000313" key="18">
    <source>
        <dbReference type="Proteomes" id="UP000182125"/>
    </source>
</evidence>
<dbReference type="InterPro" id="IPR004649">
    <property type="entry name" value="RNase_H2_suA"/>
</dbReference>
<dbReference type="PROSITE" id="PS51975">
    <property type="entry name" value="RNASE_H_2"/>
    <property type="match status" value="1"/>
</dbReference>
<dbReference type="GO" id="GO:0004523">
    <property type="term" value="F:RNA-DNA hybrid ribonuclease activity"/>
    <property type="evidence" value="ECO:0007669"/>
    <property type="project" value="UniProtKB-UniRule"/>
</dbReference>
<keyword evidence="12 13" id="KW-0378">Hydrolase</keyword>
<dbReference type="SUPFAM" id="SSF53098">
    <property type="entry name" value="Ribonuclease H-like"/>
    <property type="match status" value="1"/>
</dbReference>
<evidence type="ECO:0000256" key="8">
    <source>
        <dbReference type="ARBA" id="ARBA00022490"/>
    </source>
</evidence>
<dbReference type="PANTHER" id="PTHR10954:SF23">
    <property type="entry name" value="RIBONUCLEASE"/>
    <property type="match status" value="1"/>
</dbReference>
<comment type="subcellular location">
    <subcellularLocation>
        <location evidence="4 13">Cytoplasm</location>
    </subcellularLocation>
</comment>
<evidence type="ECO:0000256" key="4">
    <source>
        <dbReference type="ARBA" id="ARBA00004496"/>
    </source>
</evidence>
<evidence type="ECO:0000256" key="2">
    <source>
        <dbReference type="ARBA" id="ARBA00001946"/>
    </source>
</evidence>
<keyword evidence="13" id="KW-0464">Manganese</keyword>
<dbReference type="EC" id="3.1.26.4" evidence="6 13"/>
<evidence type="ECO:0000313" key="17">
    <source>
        <dbReference type="EMBL" id="SEV88481.1"/>
    </source>
</evidence>
<dbReference type="Gene3D" id="3.30.420.10">
    <property type="entry name" value="Ribonuclease H-like superfamily/Ribonuclease H"/>
    <property type="match status" value="1"/>
</dbReference>
<dbReference type="InterPro" id="IPR023160">
    <property type="entry name" value="RNase_HII_hlx-loop-hlx_cap_dom"/>
</dbReference>
<dbReference type="Proteomes" id="UP000182125">
    <property type="component" value="Unassembled WGS sequence"/>
</dbReference>
<comment type="cofactor">
    <cofactor evidence="13 14">
        <name>Mn(2+)</name>
        <dbReference type="ChEBI" id="CHEBI:29035"/>
    </cofactor>
    <cofactor evidence="13 14">
        <name>Mg(2+)</name>
        <dbReference type="ChEBI" id="CHEBI:18420"/>
    </cofactor>
    <text evidence="13 14">Manganese or magnesium. Binds 1 divalent metal ion per monomer in the absence of substrate. May bind a second metal ion after substrate binding.</text>
</comment>
<evidence type="ECO:0000256" key="12">
    <source>
        <dbReference type="ARBA" id="ARBA00022801"/>
    </source>
</evidence>
<dbReference type="GO" id="GO:0030145">
    <property type="term" value="F:manganese ion binding"/>
    <property type="evidence" value="ECO:0007669"/>
    <property type="project" value="UniProtKB-UniRule"/>
</dbReference>
<evidence type="ECO:0000256" key="15">
    <source>
        <dbReference type="RuleBase" id="RU003515"/>
    </source>
</evidence>
<feature type="binding site" evidence="13 14">
    <location>
        <position position="9"/>
    </location>
    <ligand>
        <name>a divalent metal cation</name>
        <dbReference type="ChEBI" id="CHEBI:60240"/>
    </ligand>
</feature>
<dbReference type="AlphaFoldDB" id="A0A1I0MLM8"/>
<evidence type="ECO:0000259" key="16">
    <source>
        <dbReference type="PROSITE" id="PS51975"/>
    </source>
</evidence>
<evidence type="ECO:0000256" key="1">
    <source>
        <dbReference type="ARBA" id="ARBA00000077"/>
    </source>
</evidence>
<accession>A0A1I0MLM8</accession>
<evidence type="ECO:0000256" key="5">
    <source>
        <dbReference type="ARBA" id="ARBA00007383"/>
    </source>
</evidence>
<evidence type="ECO:0000256" key="13">
    <source>
        <dbReference type="HAMAP-Rule" id="MF_00052"/>
    </source>
</evidence>
<evidence type="ECO:0000256" key="11">
    <source>
        <dbReference type="ARBA" id="ARBA00022759"/>
    </source>
</evidence>
<dbReference type="FunFam" id="3.30.420.10:FF:000139">
    <property type="entry name" value="Ribonuclease HII"/>
    <property type="match status" value="1"/>
</dbReference>
<feature type="domain" description="RNase H type-2" evidence="16">
    <location>
        <begin position="3"/>
        <end position="212"/>
    </location>
</feature>
<dbReference type="CDD" id="cd07180">
    <property type="entry name" value="RNase_HII_archaea_like"/>
    <property type="match status" value="1"/>
</dbReference>
<keyword evidence="8 13" id="KW-0963">Cytoplasm</keyword>
<evidence type="ECO:0000256" key="6">
    <source>
        <dbReference type="ARBA" id="ARBA00012180"/>
    </source>
</evidence>
<dbReference type="OrthoDB" id="33866at2157"/>
<comment type="catalytic activity">
    <reaction evidence="1 13 14 15">
        <text>Endonucleolytic cleavage to 5'-phosphomonoester.</text>
        <dbReference type="EC" id="3.1.26.4"/>
    </reaction>
</comment>
<dbReference type="GO" id="GO:0032299">
    <property type="term" value="C:ribonuclease H2 complex"/>
    <property type="evidence" value="ECO:0007669"/>
    <property type="project" value="TreeGrafter"/>
</dbReference>
<evidence type="ECO:0000256" key="14">
    <source>
        <dbReference type="PROSITE-ProRule" id="PRU01319"/>
    </source>
</evidence>
<reference evidence="18" key="1">
    <citation type="submission" date="2016-10" db="EMBL/GenBank/DDBJ databases">
        <authorList>
            <person name="Varghese N."/>
            <person name="Submissions S."/>
        </authorList>
    </citation>
    <scope>NUCLEOTIDE SEQUENCE [LARGE SCALE GENOMIC DNA]</scope>
    <source>
        <strain evidence="18">OGL-20</strain>
    </source>
</reference>